<dbReference type="AlphaFoldDB" id="A0A182NYZ0"/>
<accession>A0A182NYZ0</accession>
<dbReference type="Proteomes" id="UP000075884">
    <property type="component" value="Unassembled WGS sequence"/>
</dbReference>
<evidence type="ECO:0000313" key="2">
    <source>
        <dbReference type="Proteomes" id="UP000075884"/>
    </source>
</evidence>
<sequence length="50" mass="5853">MYAKHHGTLQSTQLEKKQTPLLRSVNWTKSQTRLLHHASTGYTIFQLEDQ</sequence>
<name>A0A182NYZ0_9DIPT</name>
<reference evidence="2" key="1">
    <citation type="submission" date="2013-03" db="EMBL/GenBank/DDBJ databases">
        <title>The Genome Sequence of Anopheles dirus WRAIR2.</title>
        <authorList>
            <consortium name="The Broad Institute Genomics Platform"/>
            <person name="Neafsey D.E."/>
            <person name="Walton C."/>
            <person name="Walker B."/>
            <person name="Young S.K."/>
            <person name="Zeng Q."/>
            <person name="Gargeya S."/>
            <person name="Fitzgerald M."/>
            <person name="Haas B."/>
            <person name="Abouelleil A."/>
            <person name="Allen A.W."/>
            <person name="Alvarado L."/>
            <person name="Arachchi H.M."/>
            <person name="Berlin A.M."/>
            <person name="Chapman S.B."/>
            <person name="Gainer-Dewar J."/>
            <person name="Goldberg J."/>
            <person name="Griggs A."/>
            <person name="Gujja S."/>
            <person name="Hansen M."/>
            <person name="Howarth C."/>
            <person name="Imamovic A."/>
            <person name="Ireland A."/>
            <person name="Larimer J."/>
            <person name="McCowan C."/>
            <person name="Murphy C."/>
            <person name="Pearson M."/>
            <person name="Poon T.W."/>
            <person name="Priest M."/>
            <person name="Roberts A."/>
            <person name="Saif S."/>
            <person name="Shea T."/>
            <person name="Sisk P."/>
            <person name="Sykes S."/>
            <person name="Wortman J."/>
            <person name="Nusbaum C."/>
            <person name="Birren B."/>
        </authorList>
    </citation>
    <scope>NUCLEOTIDE SEQUENCE [LARGE SCALE GENOMIC DNA]</scope>
    <source>
        <strain evidence="2">WRAIR2</strain>
    </source>
</reference>
<organism evidence="1 2">
    <name type="scientific">Anopheles dirus</name>
    <dbReference type="NCBI Taxonomy" id="7168"/>
    <lineage>
        <taxon>Eukaryota</taxon>
        <taxon>Metazoa</taxon>
        <taxon>Ecdysozoa</taxon>
        <taxon>Arthropoda</taxon>
        <taxon>Hexapoda</taxon>
        <taxon>Insecta</taxon>
        <taxon>Pterygota</taxon>
        <taxon>Neoptera</taxon>
        <taxon>Endopterygota</taxon>
        <taxon>Diptera</taxon>
        <taxon>Nematocera</taxon>
        <taxon>Culicoidea</taxon>
        <taxon>Culicidae</taxon>
        <taxon>Anophelinae</taxon>
        <taxon>Anopheles</taxon>
    </lineage>
</organism>
<dbReference type="EnsemblMetazoa" id="ADIR015028-RA">
    <property type="protein sequence ID" value="ADIR015028-PA"/>
    <property type="gene ID" value="ADIR015028"/>
</dbReference>
<reference evidence="1" key="2">
    <citation type="submission" date="2020-05" db="UniProtKB">
        <authorList>
            <consortium name="EnsemblMetazoa"/>
        </authorList>
    </citation>
    <scope>IDENTIFICATION</scope>
    <source>
        <strain evidence="1">WRAIR2</strain>
    </source>
</reference>
<keyword evidence="2" id="KW-1185">Reference proteome</keyword>
<proteinExistence type="predicted"/>
<protein>
    <submittedName>
        <fullName evidence="1">Uncharacterized protein</fullName>
    </submittedName>
</protein>
<dbReference type="VEuPathDB" id="VectorBase:ADIR015028"/>
<evidence type="ECO:0000313" key="1">
    <source>
        <dbReference type="EnsemblMetazoa" id="ADIR015028-PA"/>
    </source>
</evidence>